<evidence type="ECO:0000256" key="1">
    <source>
        <dbReference type="SAM" id="MobiDB-lite"/>
    </source>
</evidence>
<reference evidence="4 5" key="1">
    <citation type="submission" date="2024-07" db="EMBL/GenBank/DDBJ databases">
        <authorList>
            <person name="Li X.-J."/>
            <person name="Wang X."/>
        </authorList>
    </citation>
    <scope>NUCLEOTIDE SEQUENCE [LARGE SCALE GENOMIC DNA]</scope>
    <source>
        <strain evidence="4 5">DSM 23441</strain>
    </source>
</reference>
<dbReference type="SMART" id="SM00869">
    <property type="entry name" value="Autotransporter"/>
    <property type="match status" value="1"/>
</dbReference>
<dbReference type="SUPFAM" id="SSF103515">
    <property type="entry name" value="Autotransporter"/>
    <property type="match status" value="1"/>
</dbReference>
<keyword evidence="5" id="KW-1185">Reference proteome</keyword>
<gene>
    <name evidence="4" type="ORF">ACEG17_03110</name>
</gene>
<sequence>MGKNFSYEFLEFCNDNFDNVKENDKNDFHDDISNLKFSNVENSDKARNKKVKFNTKYKNNIEYSKKNPIKINSKATATFFLTAFTGILNATGMDTKVEREKINENEKNQNFNSDNLDINFNFKKNKIQKNEIEDSFSKKKPKVRFSFSTMYEVPISKRKPKNSPNTGMTIDKIDKQPLSNSSKKISNTSNSQIKAHTESERWTYYGGDEFNDNSFDTSKWSAYDNNNTYGHPQDMIQYYNASQISETTDAQGNGVLNINSNRMRGTTITTSDGQSREAWNSGFITSGGRYAANPANVFYPLYSRIDVRAKVANEIGFWHAPWVTHYNGASTAELDIGEFFAPTNGKNVVTQSIHLYNKKMGTVQKNVVNGGIKNFRVKSDVQNDFHVYSVSVEPSSTPNEAIITYWVDDNKVYSFATDSKGAGIYNKFIEDSIKDNRLDSTWNIMFQGGVGGNGYPITGLDSAQSVIDYIRVFVPAAQVQSVPTVTPVNPATTPGSSNTPGNNNNTSPTAAIPIYHKILIEAPRSKVDFDLVKKINSEIYRNIENTEDDKLDVNITHIGNISTSYSDKLNNINYTSNSQGILLSALKDFGKFTFGGALGYQNSNVNYNGVFSGIEEDIDSFQALLEGKYEFTEKLDLAGILTYSYNNHKYKADFFNIMNNVKYKSRILDASMRLGYKFIFDDGYIKPYLGLGITGIKEGDMSKINVSNTSQTGINEFLGIYGEKTFGKFTLFGQSEYRFRNKKASYHTKRSYTNRYDISPLNYSRQSFSFDIGGDYKVNDNMNVSLSYGFNGSKNNSLKLGLKASF</sequence>
<dbReference type="SUPFAM" id="SSF49899">
    <property type="entry name" value="Concanavalin A-like lectins/glucanases"/>
    <property type="match status" value="1"/>
</dbReference>
<evidence type="ECO:0000313" key="5">
    <source>
        <dbReference type="Proteomes" id="UP001571581"/>
    </source>
</evidence>
<evidence type="ECO:0000313" key="4">
    <source>
        <dbReference type="EMBL" id="MFA3799173.1"/>
    </source>
</evidence>
<dbReference type="InterPro" id="IPR036709">
    <property type="entry name" value="Autotransporte_beta_dom_sf"/>
</dbReference>
<dbReference type="Pfam" id="PF03797">
    <property type="entry name" value="Autotransporter"/>
    <property type="match status" value="1"/>
</dbReference>
<dbReference type="InterPro" id="IPR005546">
    <property type="entry name" value="Autotransporte_beta"/>
</dbReference>
<evidence type="ECO:0000259" key="2">
    <source>
        <dbReference type="PROSITE" id="PS51208"/>
    </source>
</evidence>
<dbReference type="Proteomes" id="UP001571581">
    <property type="component" value="Unassembled WGS sequence"/>
</dbReference>
<dbReference type="PROSITE" id="PS51208">
    <property type="entry name" value="AUTOTRANSPORTER"/>
    <property type="match status" value="1"/>
</dbReference>
<dbReference type="RefSeq" id="WP_372582512.1">
    <property type="nucleotide sequence ID" value="NZ_JBGORW010000003.1"/>
</dbReference>
<dbReference type="InterPro" id="IPR000757">
    <property type="entry name" value="Beta-glucanase-like"/>
</dbReference>
<name>A0ABV4S879_9FUSO</name>
<feature type="domain" description="Autotransporter" evidence="2">
    <location>
        <begin position="546"/>
        <end position="806"/>
    </location>
</feature>
<dbReference type="InterPro" id="IPR013320">
    <property type="entry name" value="ConA-like_dom_sf"/>
</dbReference>
<dbReference type="EMBL" id="JBGORW010000003">
    <property type="protein sequence ID" value="MFA3799173.1"/>
    <property type="molecule type" value="Genomic_DNA"/>
</dbReference>
<protein>
    <submittedName>
        <fullName evidence="4">Autotransporter domain-containing protein</fullName>
    </submittedName>
</protein>
<dbReference type="PROSITE" id="PS51762">
    <property type="entry name" value="GH16_2"/>
    <property type="match status" value="1"/>
</dbReference>
<proteinExistence type="predicted"/>
<feature type="compositionally biased region" description="Low complexity" evidence="1">
    <location>
        <begin position="179"/>
        <end position="193"/>
    </location>
</feature>
<accession>A0ABV4S879</accession>
<organism evidence="4 5">
    <name type="scientific">Leptotrichia hongkongensis</name>
    <dbReference type="NCBI Taxonomy" id="554406"/>
    <lineage>
        <taxon>Bacteria</taxon>
        <taxon>Fusobacteriati</taxon>
        <taxon>Fusobacteriota</taxon>
        <taxon>Fusobacteriia</taxon>
        <taxon>Fusobacteriales</taxon>
        <taxon>Leptotrichiaceae</taxon>
        <taxon>Leptotrichia</taxon>
    </lineage>
</organism>
<evidence type="ECO:0000259" key="3">
    <source>
        <dbReference type="PROSITE" id="PS51762"/>
    </source>
</evidence>
<feature type="region of interest" description="Disordered" evidence="1">
    <location>
        <begin position="156"/>
        <end position="193"/>
    </location>
</feature>
<comment type="caution">
    <text evidence="4">The sequence shown here is derived from an EMBL/GenBank/DDBJ whole genome shotgun (WGS) entry which is preliminary data.</text>
</comment>
<dbReference type="Gene3D" id="2.40.128.130">
    <property type="entry name" value="Autotransporter beta-domain"/>
    <property type="match status" value="1"/>
</dbReference>
<feature type="domain" description="GH16" evidence="3">
    <location>
        <begin position="183"/>
        <end position="478"/>
    </location>
</feature>
<dbReference type="Gene3D" id="2.60.120.200">
    <property type="match status" value="1"/>
</dbReference>